<dbReference type="PANTHER" id="PTHR22850">
    <property type="entry name" value="WD40 REPEAT FAMILY"/>
    <property type="match status" value="1"/>
</dbReference>
<keyword evidence="4" id="KW-0156">Chromatin regulator</keyword>
<dbReference type="SMART" id="SM00320">
    <property type="entry name" value="WD40"/>
    <property type="match status" value="6"/>
</dbReference>
<keyword evidence="2 6" id="KW-0853">WD repeat</keyword>
<keyword evidence="9" id="KW-1185">Reference proteome</keyword>
<keyword evidence="3" id="KW-0677">Repeat</keyword>
<feature type="domain" description="Histone-binding protein RBBP4-like N-terminal" evidence="7">
    <location>
        <begin position="35"/>
        <end position="105"/>
    </location>
</feature>
<sequence>MSVNTLQIQRWILFIAMDYELEENNITEHEKLINEEYKLWKKNSPFLYDLLVTHALDWPSLTCQWFPDVETRPDKNYKTQRLLLGTHTNDEDPNYIIIASVQLPNDNQDVDLRKYEESTNEIGGYGAFNDAHIHITQKIVHEGEVNRARYQFENPNIIATKSRTGDVFVFDRTTHESFPKENEPFHPALTLKGHTKEGYGLAWNPHKSRSNHLISAGFDGLIVHWDIAAASKQNRVLSPLQTYKGHTAGVEDVAWHTRHESIFASAGDDKHLMIWDTRDESYQPIHSVKAHAAEVNCVGFSPGNEWILATGSSDKTAALWDLRNLNNKLHTLKGHGEEVIQLAWSPHHDAVLATASNDRRVFVWDLARIADEQSAQEAEDGPPELLFVHGGHTNKISDFGWNPAEPWMLASTAEDNIVQTWQIASTIYGQEQNDESDKMEH</sequence>
<dbReference type="PROSITE" id="PS50082">
    <property type="entry name" value="WD_REPEATS_2"/>
    <property type="match status" value="5"/>
</dbReference>
<accession>A0ABP9ZCI5</accession>
<dbReference type="PRINTS" id="PR00320">
    <property type="entry name" value="GPROTEINBRPT"/>
</dbReference>
<evidence type="ECO:0000313" key="9">
    <source>
        <dbReference type="Proteomes" id="UP001473302"/>
    </source>
</evidence>
<evidence type="ECO:0000313" key="8">
    <source>
        <dbReference type="EMBL" id="GAA5816786.1"/>
    </source>
</evidence>
<dbReference type="Proteomes" id="UP001473302">
    <property type="component" value="Unassembled WGS sequence"/>
</dbReference>
<dbReference type="InterPro" id="IPR019775">
    <property type="entry name" value="WD40_repeat_CS"/>
</dbReference>
<evidence type="ECO:0000259" key="7">
    <source>
        <dbReference type="Pfam" id="PF12265"/>
    </source>
</evidence>
<evidence type="ECO:0000256" key="6">
    <source>
        <dbReference type="PROSITE-ProRule" id="PRU00221"/>
    </source>
</evidence>
<protein>
    <recommendedName>
        <fullName evidence="7">Histone-binding protein RBBP4-like N-terminal domain-containing protein</fullName>
    </recommendedName>
</protein>
<dbReference type="Pfam" id="PF00400">
    <property type="entry name" value="WD40"/>
    <property type="match status" value="5"/>
</dbReference>
<dbReference type="Pfam" id="PF12265">
    <property type="entry name" value="CAF1C_H4-bd"/>
    <property type="match status" value="1"/>
</dbReference>
<feature type="repeat" description="WD" evidence="6">
    <location>
        <begin position="332"/>
        <end position="366"/>
    </location>
</feature>
<gene>
    <name evidence="8" type="ORF">MFLAVUS_010319</name>
</gene>
<dbReference type="PROSITE" id="PS00678">
    <property type="entry name" value="WD_REPEATS_1"/>
    <property type="match status" value="2"/>
</dbReference>
<evidence type="ECO:0000256" key="2">
    <source>
        <dbReference type="ARBA" id="ARBA00022574"/>
    </source>
</evidence>
<evidence type="ECO:0000256" key="3">
    <source>
        <dbReference type="ARBA" id="ARBA00022737"/>
    </source>
</evidence>
<comment type="caution">
    <text evidence="8">The sequence shown here is derived from an EMBL/GenBank/DDBJ whole genome shotgun (WGS) entry which is preliminary data.</text>
</comment>
<evidence type="ECO:0000256" key="1">
    <source>
        <dbReference type="ARBA" id="ARBA00004123"/>
    </source>
</evidence>
<dbReference type="InterPro" id="IPR001680">
    <property type="entry name" value="WD40_rpt"/>
</dbReference>
<evidence type="ECO:0000256" key="5">
    <source>
        <dbReference type="ARBA" id="ARBA00023242"/>
    </source>
</evidence>
<evidence type="ECO:0000256" key="4">
    <source>
        <dbReference type="ARBA" id="ARBA00022853"/>
    </source>
</evidence>
<proteinExistence type="predicted"/>
<dbReference type="Gene3D" id="2.130.10.10">
    <property type="entry name" value="YVTN repeat-like/Quinoprotein amine dehydrogenase"/>
    <property type="match status" value="1"/>
</dbReference>
<dbReference type="InterPro" id="IPR020472">
    <property type="entry name" value="WD40_PAC1"/>
</dbReference>
<dbReference type="InterPro" id="IPR036322">
    <property type="entry name" value="WD40_repeat_dom_sf"/>
</dbReference>
<name>A0ABP9ZCI5_9FUNG</name>
<feature type="repeat" description="WD" evidence="6">
    <location>
        <begin position="288"/>
        <end position="324"/>
    </location>
</feature>
<dbReference type="InterPro" id="IPR015943">
    <property type="entry name" value="WD40/YVTN_repeat-like_dom_sf"/>
</dbReference>
<reference evidence="8 9" key="1">
    <citation type="submission" date="2024-04" db="EMBL/GenBank/DDBJ databases">
        <title>genome sequences of Mucor flavus KT1a and Helicostylum pulchrum KT1b strains isolated from the surface of a dry-aged beef.</title>
        <authorList>
            <person name="Toyotome T."/>
            <person name="Hosono M."/>
            <person name="Torimaru M."/>
            <person name="Fukuda K."/>
            <person name="Mikami N."/>
        </authorList>
    </citation>
    <scope>NUCLEOTIDE SEQUENCE [LARGE SCALE GENOMIC DNA]</scope>
    <source>
        <strain evidence="8 9">KT1a</strain>
    </source>
</reference>
<dbReference type="InterPro" id="IPR050459">
    <property type="entry name" value="WD_repeat_RBAP46/RBAP48/MSI1"/>
</dbReference>
<organism evidence="8 9">
    <name type="scientific">Mucor flavus</name>
    <dbReference type="NCBI Taxonomy" id="439312"/>
    <lineage>
        <taxon>Eukaryota</taxon>
        <taxon>Fungi</taxon>
        <taxon>Fungi incertae sedis</taxon>
        <taxon>Mucoromycota</taxon>
        <taxon>Mucoromycotina</taxon>
        <taxon>Mucoromycetes</taxon>
        <taxon>Mucorales</taxon>
        <taxon>Mucorineae</taxon>
        <taxon>Mucoraceae</taxon>
        <taxon>Mucor</taxon>
    </lineage>
</organism>
<comment type="subcellular location">
    <subcellularLocation>
        <location evidence="1">Nucleus</location>
    </subcellularLocation>
</comment>
<dbReference type="EMBL" id="BAABUK010000035">
    <property type="protein sequence ID" value="GAA5816786.1"/>
    <property type="molecule type" value="Genomic_DNA"/>
</dbReference>
<feature type="repeat" description="WD" evidence="6">
    <location>
        <begin position="191"/>
        <end position="235"/>
    </location>
</feature>
<keyword evidence="5" id="KW-0539">Nucleus</keyword>
<dbReference type="InterPro" id="IPR022052">
    <property type="entry name" value="Histone-bd_RBBP4-like_N"/>
</dbReference>
<dbReference type="SUPFAM" id="SSF50978">
    <property type="entry name" value="WD40 repeat-like"/>
    <property type="match status" value="1"/>
</dbReference>
<dbReference type="PROSITE" id="PS50294">
    <property type="entry name" value="WD_REPEATS_REGION"/>
    <property type="match status" value="3"/>
</dbReference>
<feature type="repeat" description="WD" evidence="6">
    <location>
        <begin position="243"/>
        <end position="285"/>
    </location>
</feature>
<feature type="repeat" description="WD" evidence="6">
    <location>
        <begin position="389"/>
        <end position="425"/>
    </location>
</feature>